<gene>
    <name evidence="1" type="ORF">FEM41_17600</name>
</gene>
<dbReference type="Proteomes" id="UP000302163">
    <property type="component" value="Chromosome"/>
</dbReference>
<proteinExistence type="predicted"/>
<name>A0A4P8YRG6_9ENTR</name>
<protein>
    <submittedName>
        <fullName evidence="1">Uncharacterized protein</fullName>
    </submittedName>
</protein>
<dbReference type="KEGG" id="izh:FEM41_17600"/>
<reference evidence="1 2" key="1">
    <citation type="submission" date="2019-05" db="EMBL/GenBank/DDBJ databases">
        <title>Complete genome sequence of Izhakiella calystegiae KSNA2, an endophyte isolated from beach morning glory (Calystegia soldanella).</title>
        <authorList>
            <person name="Jiang L."/>
            <person name="Jeong J.C."/>
            <person name="Kim C.Y."/>
            <person name="Kim D.H."/>
            <person name="Kim S.W."/>
            <person name="Lee j."/>
        </authorList>
    </citation>
    <scope>NUCLEOTIDE SEQUENCE [LARGE SCALE GENOMIC DNA]</scope>
    <source>
        <strain evidence="1 2">KSNA2</strain>
    </source>
</reference>
<dbReference type="RefSeq" id="WP_138097488.1">
    <property type="nucleotide sequence ID" value="NZ_CP040428.1"/>
</dbReference>
<organism evidence="1 2">
    <name type="scientific">Jejubacter calystegiae</name>
    <dbReference type="NCBI Taxonomy" id="2579935"/>
    <lineage>
        <taxon>Bacteria</taxon>
        <taxon>Pseudomonadati</taxon>
        <taxon>Pseudomonadota</taxon>
        <taxon>Gammaproteobacteria</taxon>
        <taxon>Enterobacterales</taxon>
        <taxon>Enterobacteriaceae</taxon>
        <taxon>Jejubacter</taxon>
    </lineage>
</organism>
<sequence length="155" mass="17830">MTNRLTDRMKEVLKQSGYSGSSIYNDDFSHSEILALYEKKGYLLDDEFESFLKVFADKRLTYSTNNEEWFLDFSIRSVLKSYPKTRIDIYGEDLSLNNLIPFAYAYSGEIGLVRDRFNWVYGIDDDIVTLHGKDLWTAVNNILNGAQPKRIAGGS</sequence>
<dbReference type="OrthoDB" id="1148446at2"/>
<evidence type="ECO:0000313" key="2">
    <source>
        <dbReference type="Proteomes" id="UP000302163"/>
    </source>
</evidence>
<evidence type="ECO:0000313" key="1">
    <source>
        <dbReference type="EMBL" id="QCT21332.1"/>
    </source>
</evidence>
<dbReference type="AlphaFoldDB" id="A0A4P8YRG6"/>
<dbReference type="EMBL" id="CP040428">
    <property type="protein sequence ID" value="QCT21332.1"/>
    <property type="molecule type" value="Genomic_DNA"/>
</dbReference>
<accession>A0A4P8YRG6</accession>
<keyword evidence="2" id="KW-1185">Reference proteome</keyword>